<dbReference type="EMBL" id="VXLC01000008">
    <property type="protein sequence ID" value="KAA8887135.1"/>
    <property type="molecule type" value="Genomic_DNA"/>
</dbReference>
<accession>A0A5N0EG97</accession>
<dbReference type="GO" id="GO:0016491">
    <property type="term" value="F:oxidoreductase activity"/>
    <property type="evidence" value="ECO:0007669"/>
    <property type="project" value="InterPro"/>
</dbReference>
<dbReference type="Proteomes" id="UP000323876">
    <property type="component" value="Unassembled WGS sequence"/>
</dbReference>
<keyword evidence="3" id="KW-1185">Reference proteome</keyword>
<dbReference type="Pfam" id="PF07110">
    <property type="entry name" value="EthD"/>
    <property type="match status" value="1"/>
</dbReference>
<protein>
    <submittedName>
        <fullName evidence="2">EthD domain-containing protein</fullName>
    </submittedName>
</protein>
<dbReference type="InterPro" id="IPR009799">
    <property type="entry name" value="EthD_dom"/>
</dbReference>
<evidence type="ECO:0000313" key="3">
    <source>
        <dbReference type="Proteomes" id="UP000323876"/>
    </source>
</evidence>
<name>A0A5N0EG97_9NOCA</name>
<dbReference type="Gene3D" id="3.30.70.100">
    <property type="match status" value="1"/>
</dbReference>
<proteinExistence type="predicted"/>
<sequence>MLAPATKTLIPLIARPAHPWCRRARPQVSESASACQCLRVLSVYPAVSTADPPEFHRCGRDRAKCPELDHARADHPNLPEQEISLAWASNTGLPYDLPRQVNLDHEESSMIKLSIFLTRRSDLTHEEFVHYWTQKHTPLIASLPGGEVPVRRYVQLLPTDDAIPGVSSVFYDGVAEVWVDDIADAARWFTSETYTTTVAADEEQFIDRSLTRFLYTTETPIFG</sequence>
<evidence type="ECO:0000313" key="2">
    <source>
        <dbReference type="EMBL" id="KAA8887135.1"/>
    </source>
</evidence>
<dbReference type="SUPFAM" id="SSF54909">
    <property type="entry name" value="Dimeric alpha+beta barrel"/>
    <property type="match status" value="1"/>
</dbReference>
<dbReference type="NCBIfam" id="TIGR02118">
    <property type="entry name" value="EthD family reductase"/>
    <property type="match status" value="1"/>
</dbReference>
<gene>
    <name evidence="2" type="ORF">F3087_19710</name>
</gene>
<feature type="domain" description="EthD" evidence="1">
    <location>
        <begin position="121"/>
        <end position="209"/>
    </location>
</feature>
<evidence type="ECO:0000259" key="1">
    <source>
        <dbReference type="Pfam" id="PF07110"/>
    </source>
</evidence>
<comment type="caution">
    <text evidence="2">The sequence shown here is derived from an EMBL/GenBank/DDBJ whole genome shotgun (WGS) entry which is preliminary data.</text>
</comment>
<reference evidence="2 3" key="1">
    <citation type="submission" date="2019-09" db="EMBL/GenBank/DDBJ databases">
        <authorList>
            <person name="Wang X."/>
        </authorList>
    </citation>
    <scope>NUCLEOTIDE SEQUENCE [LARGE SCALE GENOMIC DNA]</scope>
    <source>
        <strain evidence="2 3">CICC 11023</strain>
    </source>
</reference>
<dbReference type="InterPro" id="IPR011008">
    <property type="entry name" value="Dimeric_a/b-barrel"/>
</dbReference>
<dbReference type="AlphaFoldDB" id="A0A5N0EG97"/>
<dbReference type="OrthoDB" id="3535638at2"/>
<organism evidence="2 3">
    <name type="scientific">Nocardia colli</name>
    <dbReference type="NCBI Taxonomy" id="2545717"/>
    <lineage>
        <taxon>Bacteria</taxon>
        <taxon>Bacillati</taxon>
        <taxon>Actinomycetota</taxon>
        <taxon>Actinomycetes</taxon>
        <taxon>Mycobacteriales</taxon>
        <taxon>Nocardiaceae</taxon>
        <taxon>Nocardia</taxon>
    </lineage>
</organism>